<gene>
    <name evidence="2" type="ORF">LCGC14_2614130</name>
</gene>
<keyword evidence="1" id="KW-0812">Transmembrane</keyword>
<reference evidence="2" key="1">
    <citation type="journal article" date="2015" name="Nature">
        <title>Complex archaea that bridge the gap between prokaryotes and eukaryotes.</title>
        <authorList>
            <person name="Spang A."/>
            <person name="Saw J.H."/>
            <person name="Jorgensen S.L."/>
            <person name="Zaremba-Niedzwiedzka K."/>
            <person name="Martijn J."/>
            <person name="Lind A.E."/>
            <person name="van Eijk R."/>
            <person name="Schleper C."/>
            <person name="Guy L."/>
            <person name="Ettema T.J."/>
        </authorList>
    </citation>
    <scope>NUCLEOTIDE SEQUENCE</scope>
</reference>
<keyword evidence="1" id="KW-0472">Membrane</keyword>
<accession>A0A0F9A581</accession>
<evidence type="ECO:0000256" key="1">
    <source>
        <dbReference type="SAM" id="Phobius"/>
    </source>
</evidence>
<feature type="non-terminal residue" evidence="2">
    <location>
        <position position="1"/>
    </location>
</feature>
<organism evidence="2">
    <name type="scientific">marine sediment metagenome</name>
    <dbReference type="NCBI Taxonomy" id="412755"/>
    <lineage>
        <taxon>unclassified sequences</taxon>
        <taxon>metagenomes</taxon>
        <taxon>ecological metagenomes</taxon>
    </lineage>
</organism>
<evidence type="ECO:0000313" key="2">
    <source>
        <dbReference type="EMBL" id="KKL04635.1"/>
    </source>
</evidence>
<feature type="transmembrane region" description="Helical" evidence="1">
    <location>
        <begin position="6"/>
        <end position="25"/>
    </location>
</feature>
<name>A0A0F9A581_9ZZZZ</name>
<sequence>MEYKDVIATAIFIFVLTLSFVFIIWKLGEVVDKIGTLLEVANGIIERTATLQQSTGGPISGISSA</sequence>
<comment type="caution">
    <text evidence="2">The sequence shown here is derived from an EMBL/GenBank/DDBJ whole genome shotgun (WGS) entry which is preliminary data.</text>
</comment>
<dbReference type="EMBL" id="LAZR01044444">
    <property type="protein sequence ID" value="KKL04635.1"/>
    <property type="molecule type" value="Genomic_DNA"/>
</dbReference>
<keyword evidence="1" id="KW-1133">Transmembrane helix</keyword>
<proteinExistence type="predicted"/>
<dbReference type="AlphaFoldDB" id="A0A0F9A581"/>
<protein>
    <submittedName>
        <fullName evidence="2">Uncharacterized protein</fullName>
    </submittedName>
</protein>